<dbReference type="GO" id="GO:0006511">
    <property type="term" value="P:ubiquitin-dependent protein catabolic process"/>
    <property type="evidence" value="ECO:0007669"/>
    <property type="project" value="TreeGrafter"/>
</dbReference>
<feature type="domain" description="RING-type" evidence="15">
    <location>
        <begin position="264"/>
        <end position="305"/>
    </location>
</feature>
<reference evidence="16" key="1">
    <citation type="journal article" date="2023" name="Nat. Commun.">
        <title>Diploid and tetraploid genomes of Acorus and the evolution of monocots.</title>
        <authorList>
            <person name="Ma L."/>
            <person name="Liu K.W."/>
            <person name="Li Z."/>
            <person name="Hsiao Y.Y."/>
            <person name="Qi Y."/>
            <person name="Fu T."/>
            <person name="Tang G.D."/>
            <person name="Zhang D."/>
            <person name="Sun W.H."/>
            <person name="Liu D.K."/>
            <person name="Li Y."/>
            <person name="Chen G.Z."/>
            <person name="Liu X.D."/>
            <person name="Liao X.Y."/>
            <person name="Jiang Y.T."/>
            <person name="Yu X."/>
            <person name="Hao Y."/>
            <person name="Huang J."/>
            <person name="Zhao X.W."/>
            <person name="Ke S."/>
            <person name="Chen Y.Y."/>
            <person name="Wu W.L."/>
            <person name="Hsu J.L."/>
            <person name="Lin Y.F."/>
            <person name="Huang M.D."/>
            <person name="Li C.Y."/>
            <person name="Huang L."/>
            <person name="Wang Z.W."/>
            <person name="Zhao X."/>
            <person name="Zhong W.Y."/>
            <person name="Peng D.H."/>
            <person name="Ahmad S."/>
            <person name="Lan S."/>
            <person name="Zhang J.S."/>
            <person name="Tsai W.C."/>
            <person name="Van de Peer Y."/>
            <person name="Liu Z.J."/>
        </authorList>
    </citation>
    <scope>NUCLEOTIDE SEQUENCE</scope>
    <source>
        <strain evidence="16">SCP</strain>
    </source>
</reference>
<keyword evidence="5 14" id="KW-0812">Transmembrane</keyword>
<dbReference type="InterPro" id="IPR001841">
    <property type="entry name" value="Znf_RING"/>
</dbReference>
<evidence type="ECO:0000256" key="5">
    <source>
        <dbReference type="ARBA" id="ARBA00022692"/>
    </source>
</evidence>
<evidence type="ECO:0000256" key="13">
    <source>
        <dbReference type="SAM" id="MobiDB-lite"/>
    </source>
</evidence>
<dbReference type="PANTHER" id="PTHR45977:SF11">
    <property type="entry name" value="E3 UBIQUITIN PROTEIN LIGASE RIE1"/>
    <property type="match status" value="1"/>
</dbReference>
<dbReference type="Pfam" id="PF13639">
    <property type="entry name" value="zf-RING_2"/>
    <property type="match status" value="1"/>
</dbReference>
<evidence type="ECO:0000256" key="2">
    <source>
        <dbReference type="ARBA" id="ARBA00004141"/>
    </source>
</evidence>
<feature type="transmembrane region" description="Helical" evidence="14">
    <location>
        <begin position="109"/>
        <end position="131"/>
    </location>
</feature>
<dbReference type="InterPro" id="IPR013083">
    <property type="entry name" value="Znf_RING/FYVE/PHD"/>
</dbReference>
<dbReference type="GO" id="GO:0008270">
    <property type="term" value="F:zinc ion binding"/>
    <property type="evidence" value="ECO:0007669"/>
    <property type="project" value="UniProtKB-KW"/>
</dbReference>
<keyword evidence="10 14" id="KW-1133">Transmembrane helix</keyword>
<evidence type="ECO:0000256" key="10">
    <source>
        <dbReference type="ARBA" id="ARBA00022989"/>
    </source>
</evidence>
<dbReference type="CDD" id="cd16454">
    <property type="entry name" value="RING-H2_PA-TM-RING"/>
    <property type="match status" value="1"/>
</dbReference>
<dbReference type="Gene3D" id="3.30.40.10">
    <property type="entry name" value="Zinc/RING finger domain, C3HC4 (zinc finger)"/>
    <property type="match status" value="1"/>
</dbReference>
<proteinExistence type="predicted"/>
<gene>
    <name evidence="16" type="ORF">QJS04_geneDACA012015</name>
</gene>
<evidence type="ECO:0000313" key="17">
    <source>
        <dbReference type="Proteomes" id="UP001179952"/>
    </source>
</evidence>
<dbReference type="AlphaFoldDB" id="A0AAV9AFL4"/>
<comment type="catalytic activity">
    <reaction evidence="1">
        <text>S-ubiquitinyl-[E2 ubiquitin-conjugating enzyme]-L-cysteine + [acceptor protein]-L-lysine = [E2 ubiquitin-conjugating enzyme]-L-cysteine + N(6)-ubiquitinyl-[acceptor protein]-L-lysine.</text>
        <dbReference type="EC" id="2.3.2.27"/>
    </reaction>
</comment>
<evidence type="ECO:0000256" key="9">
    <source>
        <dbReference type="ARBA" id="ARBA00022833"/>
    </source>
</evidence>
<keyword evidence="6" id="KW-0479">Metal-binding</keyword>
<evidence type="ECO:0000256" key="11">
    <source>
        <dbReference type="ARBA" id="ARBA00023136"/>
    </source>
</evidence>
<feature type="transmembrane region" description="Helical" evidence="14">
    <location>
        <begin position="187"/>
        <end position="206"/>
    </location>
</feature>
<dbReference type="SMART" id="SM00184">
    <property type="entry name" value="RING"/>
    <property type="match status" value="1"/>
</dbReference>
<evidence type="ECO:0000256" key="12">
    <source>
        <dbReference type="PROSITE-ProRule" id="PRU00175"/>
    </source>
</evidence>
<dbReference type="EMBL" id="JAUJYN010000009">
    <property type="protein sequence ID" value="KAK1262974.1"/>
    <property type="molecule type" value="Genomic_DNA"/>
</dbReference>
<organism evidence="16 17">
    <name type="scientific">Acorus gramineus</name>
    <name type="common">Dwarf sweet flag</name>
    <dbReference type="NCBI Taxonomy" id="55184"/>
    <lineage>
        <taxon>Eukaryota</taxon>
        <taxon>Viridiplantae</taxon>
        <taxon>Streptophyta</taxon>
        <taxon>Embryophyta</taxon>
        <taxon>Tracheophyta</taxon>
        <taxon>Spermatophyta</taxon>
        <taxon>Magnoliopsida</taxon>
        <taxon>Liliopsida</taxon>
        <taxon>Acoraceae</taxon>
        <taxon>Acorus</taxon>
    </lineage>
</organism>
<dbReference type="SUPFAM" id="SSF57850">
    <property type="entry name" value="RING/U-box"/>
    <property type="match status" value="1"/>
</dbReference>
<keyword evidence="17" id="KW-1185">Reference proteome</keyword>
<keyword evidence="9" id="KW-0862">Zinc</keyword>
<evidence type="ECO:0000256" key="7">
    <source>
        <dbReference type="ARBA" id="ARBA00022771"/>
    </source>
</evidence>
<sequence>MDETLTTSPATIDGASEPLLERTPRPADPATARAGAATLSAVLGRVSGRGRGPQMMMRETAALQLDERRADWGYSKPVVALDVLWNLSFAAASVVVLSLSGRERPVTPIRLWICGYAFQCLVHVSLVWAEYRRRNAHGQRRGGSGGVQRSEEEEGGRGAGGTDIEANESGGDEDGNGWRFSHDVSRWGIALCCCLPCIIGILYALAGQEGASDADISLLLRYKFCRPSNNGQKATAETGVMIPIATNNGFPVEERVIALEDAECCICISPYEDGVEIHELPCNHHFHSSCIIKWLRINATCPLCKYNILKGNDHA</sequence>
<name>A0AAV9AFL4_ACOGR</name>
<keyword evidence="7 12" id="KW-0863">Zinc-finger</keyword>
<feature type="region of interest" description="Disordered" evidence="13">
    <location>
        <begin position="1"/>
        <end position="31"/>
    </location>
</feature>
<dbReference type="FunFam" id="3.30.40.10:FF:000391">
    <property type="entry name" value="E3 ubiquitin protein ligase RIE1"/>
    <property type="match status" value="1"/>
</dbReference>
<feature type="region of interest" description="Disordered" evidence="13">
    <location>
        <begin position="137"/>
        <end position="175"/>
    </location>
</feature>
<dbReference type="Proteomes" id="UP001179952">
    <property type="component" value="Unassembled WGS sequence"/>
</dbReference>
<dbReference type="GO" id="GO:0061630">
    <property type="term" value="F:ubiquitin protein ligase activity"/>
    <property type="evidence" value="ECO:0007669"/>
    <property type="project" value="UniProtKB-EC"/>
</dbReference>
<reference evidence="16" key="2">
    <citation type="submission" date="2023-06" db="EMBL/GenBank/DDBJ databases">
        <authorList>
            <person name="Ma L."/>
            <person name="Liu K.-W."/>
            <person name="Li Z."/>
            <person name="Hsiao Y.-Y."/>
            <person name="Qi Y."/>
            <person name="Fu T."/>
            <person name="Tang G."/>
            <person name="Zhang D."/>
            <person name="Sun W.-H."/>
            <person name="Liu D.-K."/>
            <person name="Li Y."/>
            <person name="Chen G.-Z."/>
            <person name="Liu X.-D."/>
            <person name="Liao X.-Y."/>
            <person name="Jiang Y.-T."/>
            <person name="Yu X."/>
            <person name="Hao Y."/>
            <person name="Huang J."/>
            <person name="Zhao X.-W."/>
            <person name="Ke S."/>
            <person name="Chen Y.-Y."/>
            <person name="Wu W.-L."/>
            <person name="Hsu J.-L."/>
            <person name="Lin Y.-F."/>
            <person name="Huang M.-D."/>
            <person name="Li C.-Y."/>
            <person name="Huang L."/>
            <person name="Wang Z.-W."/>
            <person name="Zhao X."/>
            <person name="Zhong W.-Y."/>
            <person name="Peng D.-H."/>
            <person name="Ahmad S."/>
            <person name="Lan S."/>
            <person name="Zhang J.-S."/>
            <person name="Tsai W.-C."/>
            <person name="Van De Peer Y."/>
            <person name="Liu Z.-J."/>
        </authorList>
    </citation>
    <scope>NUCLEOTIDE SEQUENCE</scope>
    <source>
        <strain evidence="16">SCP</strain>
        <tissue evidence="16">Leaves</tissue>
    </source>
</reference>
<keyword evidence="11 14" id="KW-0472">Membrane</keyword>
<dbReference type="GO" id="GO:0016020">
    <property type="term" value="C:membrane"/>
    <property type="evidence" value="ECO:0007669"/>
    <property type="project" value="UniProtKB-SubCell"/>
</dbReference>
<feature type="transmembrane region" description="Helical" evidence="14">
    <location>
        <begin position="78"/>
        <end position="97"/>
    </location>
</feature>
<accession>A0AAV9AFL4</accession>
<evidence type="ECO:0000256" key="6">
    <source>
        <dbReference type="ARBA" id="ARBA00022723"/>
    </source>
</evidence>
<evidence type="ECO:0000313" key="16">
    <source>
        <dbReference type="EMBL" id="KAK1262974.1"/>
    </source>
</evidence>
<evidence type="ECO:0000256" key="8">
    <source>
        <dbReference type="ARBA" id="ARBA00022786"/>
    </source>
</evidence>
<comment type="caution">
    <text evidence="16">The sequence shown here is derived from an EMBL/GenBank/DDBJ whole genome shotgun (WGS) entry which is preliminary data.</text>
</comment>
<evidence type="ECO:0000256" key="14">
    <source>
        <dbReference type="SAM" id="Phobius"/>
    </source>
</evidence>
<dbReference type="PANTHER" id="PTHR45977">
    <property type="entry name" value="TARGET OF ERK KINASE MPK-1"/>
    <property type="match status" value="1"/>
</dbReference>
<dbReference type="GO" id="GO:0000325">
    <property type="term" value="C:plant-type vacuole"/>
    <property type="evidence" value="ECO:0007669"/>
    <property type="project" value="TreeGrafter"/>
</dbReference>
<evidence type="ECO:0000256" key="1">
    <source>
        <dbReference type="ARBA" id="ARBA00000900"/>
    </source>
</evidence>
<evidence type="ECO:0000259" key="15">
    <source>
        <dbReference type="PROSITE" id="PS50089"/>
    </source>
</evidence>
<keyword evidence="8" id="KW-0833">Ubl conjugation pathway</keyword>
<dbReference type="GO" id="GO:0016567">
    <property type="term" value="P:protein ubiquitination"/>
    <property type="evidence" value="ECO:0007669"/>
    <property type="project" value="TreeGrafter"/>
</dbReference>
<keyword evidence="4" id="KW-0808">Transferase</keyword>
<dbReference type="EC" id="2.3.2.27" evidence="3"/>
<evidence type="ECO:0000256" key="3">
    <source>
        <dbReference type="ARBA" id="ARBA00012483"/>
    </source>
</evidence>
<protein>
    <recommendedName>
        <fullName evidence="3">RING-type E3 ubiquitin transferase</fullName>
        <ecNumber evidence="3">2.3.2.27</ecNumber>
    </recommendedName>
</protein>
<feature type="compositionally biased region" description="Polar residues" evidence="13">
    <location>
        <begin position="1"/>
        <end position="10"/>
    </location>
</feature>
<evidence type="ECO:0000256" key="4">
    <source>
        <dbReference type="ARBA" id="ARBA00022679"/>
    </source>
</evidence>
<comment type="subcellular location">
    <subcellularLocation>
        <location evidence="2">Membrane</location>
        <topology evidence="2">Multi-pass membrane protein</topology>
    </subcellularLocation>
</comment>
<dbReference type="PROSITE" id="PS50089">
    <property type="entry name" value="ZF_RING_2"/>
    <property type="match status" value="1"/>
</dbReference>